<organism evidence="1 2">
    <name type="scientific">Trichinella patagoniensis</name>
    <dbReference type="NCBI Taxonomy" id="990121"/>
    <lineage>
        <taxon>Eukaryota</taxon>
        <taxon>Metazoa</taxon>
        <taxon>Ecdysozoa</taxon>
        <taxon>Nematoda</taxon>
        <taxon>Enoplea</taxon>
        <taxon>Dorylaimia</taxon>
        <taxon>Trichinellida</taxon>
        <taxon>Trichinellidae</taxon>
        <taxon>Trichinella</taxon>
    </lineage>
</organism>
<gene>
    <name evidence="1" type="ORF">T12_11157</name>
</gene>
<dbReference type="EMBL" id="JYDQ01001083">
    <property type="protein sequence ID" value="KRY05833.1"/>
    <property type="molecule type" value="Genomic_DNA"/>
</dbReference>
<reference evidence="1 2" key="1">
    <citation type="submission" date="2015-01" db="EMBL/GenBank/DDBJ databases">
        <title>Evolution of Trichinella species and genotypes.</title>
        <authorList>
            <person name="Korhonen P.K."/>
            <person name="Edoardo P."/>
            <person name="Giuseppe L.R."/>
            <person name="Gasser R.B."/>
        </authorList>
    </citation>
    <scope>NUCLEOTIDE SEQUENCE [LARGE SCALE GENOMIC DNA]</scope>
    <source>
        <strain evidence="1">ISS2496</strain>
    </source>
</reference>
<sequence length="40" mass="4226">MLLESRTLLGRSGFVALCVTPTKIVSAPNIFGNNSTNTDS</sequence>
<protein>
    <submittedName>
        <fullName evidence="1">Uncharacterized protein</fullName>
    </submittedName>
</protein>
<evidence type="ECO:0000313" key="1">
    <source>
        <dbReference type="EMBL" id="KRY05833.1"/>
    </source>
</evidence>
<dbReference type="OrthoDB" id="10352011at2759"/>
<evidence type="ECO:0000313" key="2">
    <source>
        <dbReference type="Proteomes" id="UP000054783"/>
    </source>
</evidence>
<name>A0A0V0YZY8_9BILA</name>
<dbReference type="AlphaFoldDB" id="A0A0V0YZY8"/>
<dbReference type="Proteomes" id="UP000054783">
    <property type="component" value="Unassembled WGS sequence"/>
</dbReference>
<keyword evidence="2" id="KW-1185">Reference proteome</keyword>
<accession>A0A0V0YZY8</accession>
<comment type="caution">
    <text evidence="1">The sequence shown here is derived from an EMBL/GenBank/DDBJ whole genome shotgun (WGS) entry which is preliminary data.</text>
</comment>
<proteinExistence type="predicted"/>